<proteinExistence type="predicted"/>
<reference evidence="1 2" key="1">
    <citation type="submission" date="2021-08" db="EMBL/GenBank/DDBJ databases">
        <authorList>
            <person name="Tuo L."/>
        </authorList>
    </citation>
    <scope>NUCLEOTIDE SEQUENCE [LARGE SCALE GENOMIC DNA]</scope>
    <source>
        <strain evidence="1 2">JCM 31229</strain>
    </source>
</reference>
<evidence type="ECO:0000313" key="1">
    <source>
        <dbReference type="EMBL" id="MBY8822334.1"/>
    </source>
</evidence>
<evidence type="ECO:0000313" key="2">
    <source>
        <dbReference type="Proteomes" id="UP000706039"/>
    </source>
</evidence>
<comment type="caution">
    <text evidence="1">The sequence shown here is derived from an EMBL/GenBank/DDBJ whole genome shotgun (WGS) entry which is preliminary data.</text>
</comment>
<dbReference type="Proteomes" id="UP000706039">
    <property type="component" value="Unassembled WGS sequence"/>
</dbReference>
<gene>
    <name evidence="1" type="ORF">K7G82_08530</name>
</gene>
<accession>A0ABS7PMW5</accession>
<dbReference type="RefSeq" id="WP_222989425.1">
    <property type="nucleotide sequence ID" value="NZ_JAINVV010000004.1"/>
</dbReference>
<sequence length="154" mass="17309">MRILEPASSAERSDALRVAANEPDIFRSILDRFDGRIPKSDEPVRAYLIRDMGFSKGGAEDCLSSLRKTIECINALEDDVSRSIVEAEAEILGSAQSEPILKRDGVNKSSRSYRIPLTRDCEVELDFHGAVTERAISRLIMHIELMKEVWAEED</sequence>
<protein>
    <submittedName>
        <fullName evidence="1">Uncharacterized protein</fullName>
    </submittedName>
</protein>
<keyword evidence="2" id="KW-1185">Reference proteome</keyword>
<dbReference type="EMBL" id="JAINVV010000004">
    <property type="protein sequence ID" value="MBY8822334.1"/>
    <property type="molecule type" value="Genomic_DNA"/>
</dbReference>
<name>A0ABS7PMW5_9SPHN</name>
<organism evidence="1 2">
    <name type="scientific">Sphingomonas colocasiae</name>
    <dbReference type="NCBI Taxonomy" id="1848973"/>
    <lineage>
        <taxon>Bacteria</taxon>
        <taxon>Pseudomonadati</taxon>
        <taxon>Pseudomonadota</taxon>
        <taxon>Alphaproteobacteria</taxon>
        <taxon>Sphingomonadales</taxon>
        <taxon>Sphingomonadaceae</taxon>
        <taxon>Sphingomonas</taxon>
    </lineage>
</organism>